<accession>A0A291AU30</accession>
<name>A0A291AU30_9VIRU</name>
<dbReference type="KEGG" id="vg:34568035"/>
<keyword evidence="1" id="KW-0812">Transmembrane</keyword>
<dbReference type="EMBL" id="KC977570">
    <property type="protein sequence ID" value="ATE82531.1"/>
    <property type="molecule type" value="Genomic_DNA"/>
</dbReference>
<dbReference type="GeneID" id="34568035"/>
<dbReference type="Proteomes" id="UP000201566">
    <property type="component" value="Segment"/>
</dbReference>
<sequence length="247" mass="25374">MSAPNPQTAAAAVTVADGTVSTDGVMTTTPSRPAWTVALIVLVLAVVAILAGVLVYFLVPSSSRGRRYGPPLPIQPVSPSTPVQPVAPALPIRPEASKQERLPDGRYRIRWGRTGPYVGVAQKTDGTTVATLVDATSAITWTFTSTNASYVGGGQWTTPASVGLSTGGAWLLPTPILVQGGGVPLTALQAWAPMRGVALDGSIYGGALHNIAYTACVRPSGTGAVGDGLVLYSDCGADALGWYYEPV</sequence>
<dbReference type="Pfam" id="PF19167">
    <property type="entry name" value="DUF5849"/>
    <property type="match status" value="1"/>
</dbReference>
<reference evidence="2 3" key="1">
    <citation type="journal article" date="2013" name="Science">
        <title>Pandoraviruses: amoeba viruses with genomes up to 2.5 Mb reaching that of parasitic eukaryotes.</title>
        <authorList>
            <person name="Philippe N."/>
            <person name="Legendre M."/>
            <person name="Doutre G."/>
            <person name="Coute Y."/>
            <person name="Poirot O."/>
            <person name="Lescot M."/>
            <person name="Arslan D."/>
            <person name="Seltzer V."/>
            <person name="Bertaux L."/>
            <person name="Bruley C."/>
            <person name="Garin J."/>
            <person name="Claverie J.M."/>
            <person name="Abergel C."/>
        </authorList>
    </citation>
    <scope>NUCLEOTIDE SEQUENCE [LARGE SCALE GENOMIC DNA]</scope>
    <source>
        <strain evidence="2">Melbourne</strain>
    </source>
</reference>
<keyword evidence="1" id="KW-0472">Membrane</keyword>
<gene>
    <name evidence="2" type="ORF">pdul_cds_617</name>
</gene>
<keyword evidence="1" id="KW-1133">Transmembrane helix</keyword>
<evidence type="ECO:0000313" key="2">
    <source>
        <dbReference type="EMBL" id="ATE82531.1"/>
    </source>
</evidence>
<evidence type="ECO:0000256" key="1">
    <source>
        <dbReference type="SAM" id="Phobius"/>
    </source>
</evidence>
<proteinExistence type="predicted"/>
<protein>
    <submittedName>
        <fullName evidence="2">Uncharacterized protein</fullName>
    </submittedName>
</protein>
<dbReference type="RefSeq" id="YP_009430240.1">
    <property type="nucleotide sequence ID" value="NC_021858.1"/>
</dbReference>
<organism evidence="2 3">
    <name type="scientific">Pandoravirus dulcis</name>
    <dbReference type="NCBI Taxonomy" id="1349409"/>
    <lineage>
        <taxon>Viruses</taxon>
        <taxon>Pandoravirus</taxon>
    </lineage>
</organism>
<feature type="transmembrane region" description="Helical" evidence="1">
    <location>
        <begin position="34"/>
        <end position="59"/>
    </location>
</feature>
<dbReference type="InterPro" id="IPR043883">
    <property type="entry name" value="DUF5849"/>
</dbReference>
<evidence type="ECO:0000313" key="3">
    <source>
        <dbReference type="Proteomes" id="UP000201566"/>
    </source>
</evidence>